<dbReference type="Proteomes" id="UP000623467">
    <property type="component" value="Unassembled WGS sequence"/>
</dbReference>
<dbReference type="OrthoDB" id="10520683at2759"/>
<evidence type="ECO:0000313" key="1">
    <source>
        <dbReference type="EMBL" id="KAF7375698.1"/>
    </source>
</evidence>
<dbReference type="SUPFAM" id="SSF48264">
    <property type="entry name" value="Cytochrome P450"/>
    <property type="match status" value="1"/>
</dbReference>
<keyword evidence="2" id="KW-1185">Reference proteome</keyword>
<sequence>MLLNVARDLGSDHRRIRSALNIGFTAAAVRSYHAVFKVVAEQICGQLENFPSTATDVCSLLSAATLEVTCQAILGHPTQDLGEKFTANNREIV</sequence>
<proteinExistence type="predicted"/>
<comment type="caution">
    <text evidence="1">The sequence shown here is derived from an EMBL/GenBank/DDBJ whole genome shotgun (WGS) entry which is preliminary data.</text>
</comment>
<dbReference type="GO" id="GO:0016705">
    <property type="term" value="F:oxidoreductase activity, acting on paired donors, with incorporation or reduction of molecular oxygen"/>
    <property type="evidence" value="ECO:0007669"/>
    <property type="project" value="InterPro"/>
</dbReference>
<dbReference type="InterPro" id="IPR036396">
    <property type="entry name" value="Cyt_P450_sf"/>
</dbReference>
<accession>A0A8H6ZB54</accession>
<dbReference type="GO" id="GO:0004497">
    <property type="term" value="F:monooxygenase activity"/>
    <property type="evidence" value="ECO:0007669"/>
    <property type="project" value="InterPro"/>
</dbReference>
<dbReference type="GO" id="GO:0005506">
    <property type="term" value="F:iron ion binding"/>
    <property type="evidence" value="ECO:0007669"/>
    <property type="project" value="InterPro"/>
</dbReference>
<evidence type="ECO:0000313" key="2">
    <source>
        <dbReference type="Proteomes" id="UP000623467"/>
    </source>
</evidence>
<name>A0A8H6ZB54_9AGAR</name>
<dbReference type="EMBL" id="JACAZH010000002">
    <property type="protein sequence ID" value="KAF7375698.1"/>
    <property type="molecule type" value="Genomic_DNA"/>
</dbReference>
<dbReference type="GO" id="GO:0020037">
    <property type="term" value="F:heme binding"/>
    <property type="evidence" value="ECO:0007669"/>
    <property type="project" value="InterPro"/>
</dbReference>
<reference evidence="1" key="1">
    <citation type="submission" date="2020-05" db="EMBL/GenBank/DDBJ databases">
        <title>Mycena genomes resolve the evolution of fungal bioluminescence.</title>
        <authorList>
            <person name="Tsai I.J."/>
        </authorList>
    </citation>
    <scope>NUCLEOTIDE SEQUENCE</scope>
    <source>
        <strain evidence="1">160909Yilan</strain>
    </source>
</reference>
<protein>
    <submittedName>
        <fullName evidence="1">Uncharacterized protein</fullName>
    </submittedName>
</protein>
<dbReference type="AlphaFoldDB" id="A0A8H6ZB54"/>
<dbReference type="Gene3D" id="1.10.630.10">
    <property type="entry name" value="Cytochrome P450"/>
    <property type="match status" value="1"/>
</dbReference>
<organism evidence="1 2">
    <name type="scientific">Mycena sanguinolenta</name>
    <dbReference type="NCBI Taxonomy" id="230812"/>
    <lineage>
        <taxon>Eukaryota</taxon>
        <taxon>Fungi</taxon>
        <taxon>Dikarya</taxon>
        <taxon>Basidiomycota</taxon>
        <taxon>Agaricomycotina</taxon>
        <taxon>Agaricomycetes</taxon>
        <taxon>Agaricomycetidae</taxon>
        <taxon>Agaricales</taxon>
        <taxon>Marasmiineae</taxon>
        <taxon>Mycenaceae</taxon>
        <taxon>Mycena</taxon>
    </lineage>
</organism>
<gene>
    <name evidence="1" type="ORF">MSAN_00459200</name>
</gene>